<dbReference type="Pfam" id="PF05336">
    <property type="entry name" value="rhaM"/>
    <property type="match status" value="1"/>
</dbReference>
<protein>
    <submittedName>
        <fullName evidence="1">L-rhamnose mutarotase</fullName>
        <ecNumber evidence="1">5.1.3.32</ecNumber>
    </submittedName>
</protein>
<evidence type="ECO:0000313" key="1">
    <source>
        <dbReference type="EMBL" id="MDQ0894702.1"/>
    </source>
</evidence>
<organism evidence="1 2">
    <name type="scientific">Agromyces ramosus</name>
    <dbReference type="NCBI Taxonomy" id="33879"/>
    <lineage>
        <taxon>Bacteria</taxon>
        <taxon>Bacillati</taxon>
        <taxon>Actinomycetota</taxon>
        <taxon>Actinomycetes</taxon>
        <taxon>Micrococcales</taxon>
        <taxon>Microbacteriaceae</taxon>
        <taxon>Agromyces</taxon>
    </lineage>
</organism>
<dbReference type="InterPro" id="IPR008000">
    <property type="entry name" value="Rham/fucose_mutarotase"/>
</dbReference>
<gene>
    <name evidence="1" type="ORF">QFZ26_002257</name>
</gene>
<dbReference type="GO" id="GO:0062192">
    <property type="term" value="F:L-rhamnose mutarotase activity"/>
    <property type="evidence" value="ECO:0007669"/>
    <property type="project" value="UniProtKB-EC"/>
</dbReference>
<dbReference type="RefSeq" id="WP_307042153.1">
    <property type="nucleotide sequence ID" value="NZ_JAUSYY010000001.1"/>
</dbReference>
<proteinExistence type="predicted"/>
<dbReference type="SUPFAM" id="SSF54909">
    <property type="entry name" value="Dimeric alpha+beta barrel"/>
    <property type="match status" value="1"/>
</dbReference>
<evidence type="ECO:0000313" key="2">
    <source>
        <dbReference type="Proteomes" id="UP001239083"/>
    </source>
</evidence>
<dbReference type="EMBL" id="JAUSYY010000001">
    <property type="protein sequence ID" value="MDQ0894702.1"/>
    <property type="molecule type" value="Genomic_DNA"/>
</dbReference>
<accession>A0ABU0RAA6</accession>
<dbReference type="InterPro" id="IPR011008">
    <property type="entry name" value="Dimeric_a/b-barrel"/>
</dbReference>
<comment type="caution">
    <text evidence="1">The sequence shown here is derived from an EMBL/GenBank/DDBJ whole genome shotgun (WGS) entry which is preliminary data.</text>
</comment>
<keyword evidence="1" id="KW-0413">Isomerase</keyword>
<dbReference type="EC" id="5.1.3.32" evidence="1"/>
<sequence>MHVRAIRTRLKAGMQEAYEEAHRVVPAEVAENLAERGYVEWLIFRHGQDLFHVITTTGDEPPRSERTQEIGERWHAIMGPHLEPVEGDVGSVDLRLVWSLSENGGA</sequence>
<keyword evidence="2" id="KW-1185">Reference proteome</keyword>
<dbReference type="Gene3D" id="3.30.70.100">
    <property type="match status" value="1"/>
</dbReference>
<name>A0ABU0RAA6_9MICO</name>
<dbReference type="Proteomes" id="UP001239083">
    <property type="component" value="Unassembled WGS sequence"/>
</dbReference>
<reference evidence="1 2" key="1">
    <citation type="submission" date="2023-07" db="EMBL/GenBank/DDBJ databases">
        <title>Comparative genomics of wheat-associated soil bacteria to identify genetic determinants of phenazine resistance.</title>
        <authorList>
            <person name="Mouncey N."/>
        </authorList>
    </citation>
    <scope>NUCLEOTIDE SEQUENCE [LARGE SCALE GENOMIC DNA]</scope>
    <source>
        <strain evidence="1 2">V3I3</strain>
    </source>
</reference>